<keyword evidence="2" id="KW-1185">Reference proteome</keyword>
<proteinExistence type="predicted"/>
<reference evidence="1 2" key="1">
    <citation type="submission" date="2020-10" db="EMBL/GenBank/DDBJ databases">
        <title>Myceligenerans pegani sp. nov., an endophytic actinomycete isolated from Peganum harmala L. in Xinjiang, China.</title>
        <authorList>
            <person name="Xin L."/>
        </authorList>
    </citation>
    <scope>NUCLEOTIDE SEQUENCE [LARGE SCALE GENOMIC DNA]</scope>
    <source>
        <strain evidence="1 2">TRM65318</strain>
    </source>
</reference>
<comment type="caution">
    <text evidence="1">The sequence shown here is derived from an EMBL/GenBank/DDBJ whole genome shotgun (WGS) entry which is preliminary data.</text>
</comment>
<evidence type="ECO:0000313" key="2">
    <source>
        <dbReference type="Proteomes" id="UP000625527"/>
    </source>
</evidence>
<accession>A0ABR9MZK5</accession>
<sequence length="266" mass="27207">MSWSAVTSAAPRGVAAVTWAWARVIDAGAGHDLGTDGLGCPRGGPDAAAAARTVLCVSNDVPAEFADALADLRGQGVRPGVHVEEIAAPVRVAPYSVALSGEVTDDGTGAGAAPADDPVATGRFVVLHDPAGQESWQGTFRVVTLVRATLEPEMAADPLLADVAWSWIPECLDLAGLRPGADVLAEGGTVTRVLSKSFGALSSTPDAVDLELRASWTPVGTHLGAHLQAWTALLSTAAGIPPLPAGVTAITRRFSDRPQRPHTVGP</sequence>
<name>A0ABR9MZK5_9MICO</name>
<evidence type="ECO:0000313" key="1">
    <source>
        <dbReference type="EMBL" id="MBE1876814.1"/>
    </source>
</evidence>
<dbReference type="EMBL" id="JADAQT010000089">
    <property type="protein sequence ID" value="MBE1876814.1"/>
    <property type="molecule type" value="Genomic_DNA"/>
</dbReference>
<organism evidence="1 2">
    <name type="scientific">Myceligenerans pegani</name>
    <dbReference type="NCBI Taxonomy" id="2776917"/>
    <lineage>
        <taxon>Bacteria</taxon>
        <taxon>Bacillati</taxon>
        <taxon>Actinomycetota</taxon>
        <taxon>Actinomycetes</taxon>
        <taxon>Micrococcales</taxon>
        <taxon>Promicromonosporaceae</taxon>
        <taxon>Myceligenerans</taxon>
    </lineage>
</organism>
<dbReference type="Proteomes" id="UP000625527">
    <property type="component" value="Unassembled WGS sequence"/>
</dbReference>
<dbReference type="Pfam" id="PF11452">
    <property type="entry name" value="DUF3000"/>
    <property type="match status" value="1"/>
</dbReference>
<gene>
    <name evidence="1" type="ORF">IHE71_14035</name>
</gene>
<dbReference type="InterPro" id="IPR021555">
    <property type="entry name" value="DUF3000"/>
</dbReference>
<protein>
    <submittedName>
        <fullName evidence="1">DUF3000 domain-containing protein</fullName>
    </submittedName>
</protein>